<evidence type="ECO:0000256" key="1">
    <source>
        <dbReference type="SAM" id="Phobius"/>
    </source>
</evidence>
<organism evidence="2 3">
    <name type="scientific">Thalassotalea insulae</name>
    <dbReference type="NCBI Taxonomy" id="2056778"/>
    <lineage>
        <taxon>Bacteria</taxon>
        <taxon>Pseudomonadati</taxon>
        <taxon>Pseudomonadota</taxon>
        <taxon>Gammaproteobacteria</taxon>
        <taxon>Alteromonadales</taxon>
        <taxon>Colwelliaceae</taxon>
        <taxon>Thalassotalea</taxon>
    </lineage>
</organism>
<name>A0ABQ6GNC2_9GAMM</name>
<keyword evidence="1" id="KW-0472">Membrane</keyword>
<keyword evidence="3" id="KW-1185">Reference proteome</keyword>
<reference evidence="2 3" key="1">
    <citation type="submission" date="2023-03" db="EMBL/GenBank/DDBJ databases">
        <title>Draft genome sequence of Thalassotalea insulae KCTC 62186T.</title>
        <authorList>
            <person name="Sawabe T."/>
        </authorList>
    </citation>
    <scope>NUCLEOTIDE SEQUENCE [LARGE SCALE GENOMIC DNA]</scope>
    <source>
        <strain evidence="2 3">KCTC 62186</strain>
    </source>
</reference>
<dbReference type="Proteomes" id="UP001157186">
    <property type="component" value="Unassembled WGS sequence"/>
</dbReference>
<gene>
    <name evidence="2" type="ORF">tinsulaeT_02070</name>
</gene>
<feature type="transmembrane region" description="Helical" evidence="1">
    <location>
        <begin position="18"/>
        <end position="37"/>
    </location>
</feature>
<keyword evidence="1" id="KW-1133">Transmembrane helix</keyword>
<sequence length="42" mass="4511">MSENKGNEKYPKENATNYLAVGIAVGVALGIVFGSNIQKKEK</sequence>
<keyword evidence="1" id="KW-0812">Transmembrane</keyword>
<proteinExistence type="predicted"/>
<accession>A0ABQ6GNC2</accession>
<protein>
    <submittedName>
        <fullName evidence="2">Uncharacterized protein</fullName>
    </submittedName>
</protein>
<evidence type="ECO:0000313" key="3">
    <source>
        <dbReference type="Proteomes" id="UP001157186"/>
    </source>
</evidence>
<dbReference type="EMBL" id="BSST01000001">
    <property type="protein sequence ID" value="GLX76867.1"/>
    <property type="molecule type" value="Genomic_DNA"/>
</dbReference>
<evidence type="ECO:0000313" key="2">
    <source>
        <dbReference type="EMBL" id="GLX76867.1"/>
    </source>
</evidence>
<dbReference type="RefSeq" id="WP_284242655.1">
    <property type="nucleotide sequence ID" value="NZ_BSST01000001.1"/>
</dbReference>
<comment type="caution">
    <text evidence="2">The sequence shown here is derived from an EMBL/GenBank/DDBJ whole genome shotgun (WGS) entry which is preliminary data.</text>
</comment>